<keyword evidence="3" id="KW-1185">Reference proteome</keyword>
<dbReference type="OrthoDB" id="8048523at2759"/>
<feature type="transmembrane region" description="Helical" evidence="2">
    <location>
        <begin position="183"/>
        <end position="203"/>
    </location>
</feature>
<dbReference type="Proteomes" id="UP000186698">
    <property type="component" value="Chromosome 5L"/>
</dbReference>
<name>A0A8J0VC62_XENLA</name>
<feature type="transmembrane region" description="Helical" evidence="2">
    <location>
        <begin position="37"/>
        <end position="57"/>
    </location>
</feature>
<feature type="transmembrane region" description="Helical" evidence="2">
    <location>
        <begin position="136"/>
        <end position="156"/>
    </location>
</feature>
<gene>
    <name evidence="4 5" type="primary">tmem44.L</name>
</gene>
<dbReference type="GeneID" id="108716989"/>
<dbReference type="RefSeq" id="XP_018119128.1">
    <property type="nucleotide sequence ID" value="XM_018263639.2"/>
</dbReference>
<dbReference type="KEGG" id="xla:108716989"/>
<feature type="transmembrane region" description="Helical" evidence="2">
    <location>
        <begin position="248"/>
        <end position="271"/>
    </location>
</feature>
<dbReference type="PANTHER" id="PTHR16201:SF53">
    <property type="entry name" value="TRANSMEMBRANE PROTEIN 44"/>
    <property type="match status" value="1"/>
</dbReference>
<proteinExistence type="predicted"/>
<feature type="transmembrane region" description="Helical" evidence="2">
    <location>
        <begin position="94"/>
        <end position="115"/>
    </location>
</feature>
<dbReference type="Xenbase" id="XB-GENE-6487805">
    <property type="gene designation" value="tmem44.L"/>
</dbReference>
<dbReference type="AGR" id="Xenbase:XB-GENE-6487805"/>
<dbReference type="AlphaFoldDB" id="A0A8J0VC62"/>
<reference evidence="4" key="1">
    <citation type="submission" date="2025-08" db="UniProtKB">
        <authorList>
            <consortium name="RefSeq"/>
        </authorList>
    </citation>
    <scope>IDENTIFICATION</scope>
    <source>
        <strain evidence="4">J_2021</strain>
        <tissue evidence="4">Erythrocytes</tissue>
    </source>
</reference>
<dbReference type="InterPro" id="IPR051415">
    <property type="entry name" value="LAAT-1"/>
</dbReference>
<evidence type="ECO:0000313" key="3">
    <source>
        <dbReference type="Proteomes" id="UP000186698"/>
    </source>
</evidence>
<accession>A0A8J0VC62</accession>
<feature type="region of interest" description="Disordered" evidence="1">
    <location>
        <begin position="297"/>
        <end position="325"/>
    </location>
</feature>
<feature type="transmembrane region" description="Helical" evidence="2">
    <location>
        <begin position="215"/>
        <end position="236"/>
    </location>
</feature>
<evidence type="ECO:0000313" key="4">
    <source>
        <dbReference type="RefSeq" id="XP_018119128.1"/>
    </source>
</evidence>
<dbReference type="CTD" id="108716989"/>
<keyword evidence="2" id="KW-1133">Transmembrane helix</keyword>
<evidence type="ECO:0000313" key="5">
    <source>
        <dbReference type="Xenbase" id="XB-GENE-6487805"/>
    </source>
</evidence>
<keyword evidence="2" id="KW-0472">Membrane</keyword>
<organism evidence="3 4">
    <name type="scientific">Xenopus laevis</name>
    <name type="common">African clawed frog</name>
    <dbReference type="NCBI Taxonomy" id="8355"/>
    <lineage>
        <taxon>Eukaryota</taxon>
        <taxon>Metazoa</taxon>
        <taxon>Chordata</taxon>
        <taxon>Craniata</taxon>
        <taxon>Vertebrata</taxon>
        <taxon>Euteleostomi</taxon>
        <taxon>Amphibia</taxon>
        <taxon>Batrachia</taxon>
        <taxon>Anura</taxon>
        <taxon>Pipoidea</taxon>
        <taxon>Pipidae</taxon>
        <taxon>Xenopodinae</taxon>
        <taxon>Xenopus</taxon>
        <taxon>Xenopus</taxon>
    </lineage>
</organism>
<protein>
    <submittedName>
        <fullName evidence="4">Transmembrane protein 44 isoform X1</fullName>
    </submittedName>
</protein>
<dbReference type="PANTHER" id="PTHR16201">
    <property type="entry name" value="SEVEN TRANSMEMBRANE PROTEIN 1-RELATED"/>
    <property type="match status" value="1"/>
</dbReference>
<dbReference type="GO" id="GO:0015174">
    <property type="term" value="F:basic amino acid transmembrane transporter activity"/>
    <property type="evidence" value="ECO:0000318"/>
    <property type="project" value="GO_Central"/>
</dbReference>
<sequence length="465" mass="52264">MIGRRNGTGDSAVGRAGVWSWDYLITCFAQEKVCVSFVLWLLSCLFWLTSCSIQFNLRCTRKSSHEATVFWNIYRFFGSMCNTIGALLSQQLAIQVITGFYMAIADVVHFLLTLYPACTYKDRPRSSCRSRTRKKSILSALSVTLFAVVGCNLLNAHNYVSYDVSYVPQRRLLESALQERTDIVGFTLGIIAVIVTWTARVPLITKVCKGKVFPVLHIWAILFSSLASVMYAVSVMSHDRRPEYFIRAIPWFLISLGAAALDVALMFLYCLMKNTFIPPMTLVSMPVDGSDKVELLAQDDDEDEEETDGNHNPAEKRRRKSWTPLNMIPDKGQNIKKALGRYVRLSVEQVQEVGTEEVRLPGDGETNAGTNNEPICYLDLPVYPPDHVTVAQLCSASSSEISSSNNELEELRDRKIHLNQPVYRNTNELKCFFHSYENSQDYRACNSADACGTLGISLWAHPVGL</sequence>
<feature type="compositionally biased region" description="Acidic residues" evidence="1">
    <location>
        <begin position="297"/>
        <end position="307"/>
    </location>
</feature>
<keyword evidence="2 4" id="KW-0812">Transmembrane</keyword>
<evidence type="ECO:0000256" key="1">
    <source>
        <dbReference type="SAM" id="MobiDB-lite"/>
    </source>
</evidence>
<evidence type="ECO:0000256" key="2">
    <source>
        <dbReference type="SAM" id="Phobius"/>
    </source>
</evidence>